<dbReference type="EMBL" id="CP040812">
    <property type="protein sequence ID" value="QCY69644.1"/>
    <property type="molecule type" value="Genomic_DNA"/>
</dbReference>
<dbReference type="PROSITE" id="PS51257">
    <property type="entry name" value="PROKAR_LIPOPROTEIN"/>
    <property type="match status" value="1"/>
</dbReference>
<dbReference type="KEGG" id="afla:FHG64_09665"/>
<dbReference type="RefSeq" id="WP_139066209.1">
    <property type="nucleotide sequence ID" value="NZ_CP040812.1"/>
</dbReference>
<name>A0A5B7X270_9FLAO</name>
<dbReference type="Proteomes" id="UP000309016">
    <property type="component" value="Chromosome"/>
</dbReference>
<reference evidence="1 2" key="1">
    <citation type="submission" date="2019-06" db="EMBL/GenBank/DDBJ databases">
        <title>Complete genome sequence of Antarcticibacterium flavum KCTC 52984T from an Antarctic marine sediment.</title>
        <authorList>
            <person name="Lee Y.M."/>
            <person name="Shin S.C."/>
        </authorList>
    </citation>
    <scope>NUCLEOTIDE SEQUENCE [LARGE SCALE GENOMIC DNA]</scope>
    <source>
        <strain evidence="1 2">KCTC 52984</strain>
    </source>
</reference>
<organism evidence="1 2">
    <name type="scientific">Antarcticibacterium flavum</name>
    <dbReference type="NCBI Taxonomy" id="2058175"/>
    <lineage>
        <taxon>Bacteria</taxon>
        <taxon>Pseudomonadati</taxon>
        <taxon>Bacteroidota</taxon>
        <taxon>Flavobacteriia</taxon>
        <taxon>Flavobacteriales</taxon>
        <taxon>Flavobacteriaceae</taxon>
        <taxon>Antarcticibacterium</taxon>
    </lineage>
</organism>
<evidence type="ECO:0000313" key="1">
    <source>
        <dbReference type="EMBL" id="QCY69644.1"/>
    </source>
</evidence>
<keyword evidence="2" id="KW-1185">Reference proteome</keyword>
<proteinExistence type="predicted"/>
<accession>A0A5B7X270</accession>
<dbReference type="InterPro" id="IPR045444">
    <property type="entry name" value="DUF6503"/>
</dbReference>
<dbReference type="AlphaFoldDB" id="A0A5B7X270"/>
<evidence type="ECO:0000313" key="2">
    <source>
        <dbReference type="Proteomes" id="UP000309016"/>
    </source>
</evidence>
<gene>
    <name evidence="1" type="ORF">FHG64_09665</name>
</gene>
<dbReference type="OrthoDB" id="982433at2"/>
<sequence>MKFINFILIVFLLVSCDKSENQFNTNRIIHKTIKVAGGDLYEKATINFIFRGEKYKSSRNIGNFYYDRIVLDTAGVKMQDIITNKGFQRYKDGKNVTVQDSIKQIYKNALNSVHYFVLLPYGLHSEAVDKELIGMDSIGNDEYYEIKVTFNQNGVEMEHEDEYVYWINSESYKVDYIAYKFKTNGGGIRFRKAFNERYIGGIRFVDYKNYKFEKLSTPLKLLDSLYTNGELSHVSTIKSEDVKVKIEKPDR</sequence>
<dbReference type="Pfam" id="PF20113">
    <property type="entry name" value="DUF6503"/>
    <property type="match status" value="1"/>
</dbReference>
<protein>
    <submittedName>
        <fullName evidence="1">Deoxyribose-phosphate aldolase</fullName>
    </submittedName>
</protein>